<feature type="active site" description="Charge relay system" evidence="3">
    <location>
        <position position="164"/>
    </location>
</feature>
<keyword evidence="4" id="KW-0812">Transmembrane</keyword>
<dbReference type="PANTHER" id="PTHR45847">
    <property type="entry name" value="FATTY ACID AMIDE HYDROLASE"/>
    <property type="match status" value="1"/>
</dbReference>
<dbReference type="InterPro" id="IPR023631">
    <property type="entry name" value="Amidase_dom"/>
</dbReference>
<dbReference type="HOGENOM" id="CLU_009600_9_0_1"/>
<dbReference type="RefSeq" id="XP_001007355.2">
    <property type="nucleotide sequence ID" value="XM_001007355.2"/>
</dbReference>
<dbReference type="Gene3D" id="3.90.1300.10">
    <property type="entry name" value="Amidase signature (AS) domain"/>
    <property type="match status" value="1"/>
</dbReference>
<dbReference type="OrthoDB" id="421993at2759"/>
<dbReference type="InterPro" id="IPR020556">
    <property type="entry name" value="Amidase_CS"/>
</dbReference>
<dbReference type="EMBL" id="GG662855">
    <property type="protein sequence ID" value="EAR87110.2"/>
    <property type="molecule type" value="Genomic_DNA"/>
</dbReference>
<feature type="active site" description="Charge relay system" evidence="3">
    <location>
        <position position="239"/>
    </location>
</feature>
<dbReference type="GO" id="GO:0009062">
    <property type="term" value="P:fatty acid catabolic process"/>
    <property type="evidence" value="ECO:0007669"/>
    <property type="project" value="TreeGrafter"/>
</dbReference>
<gene>
    <name evidence="6" type="ORF">TTHERM_00361450</name>
</gene>
<dbReference type="GO" id="GO:0004040">
    <property type="term" value="F:amidase activity"/>
    <property type="evidence" value="ECO:0007669"/>
    <property type="project" value="TreeGrafter"/>
</dbReference>
<sequence length="613" mass="70077">METQQETIIQKILNFKFTVRQRLRYHIVMFGIGAIIKIFKMLNNYRKHRKILIKINQYNQARLAKIAGLKINLPNFSQEKLESILNASVSQLKEMLKKNEVTSEDLVNIFSHRCREIGLKEYYCITEFDYERAIEFAKVLDQKRLEDPNIVDSQPLYGVPVSIKDFFDVKGISTSMGCANRLERIQQDDGLTVKLIKISGGIPFVKTNVPQLGMSFETINRIYGRTLNPWDKTRYPGGSSGGEAVCVATRCSPLGVGTDFGGSIRSPASFNGLYGFKPTSGRIPLQVQSMYAPTQRGETIIKTSIGPICKNMDDCILLMEALNHKELLNIKLNEGLLHQLYVPFDKEILYGKNQQKLKIGFLKTLDEFDASLANQRAVQMTVDGLREQGHELVEIQIPNIERLIYIFYQLCSMDGLKGYEHQLGDEDYLEVYKLITIPFYCPAKLKKLIELFLKLTGQKRNYKALSIMKQENTAQDYLIVSDEVQTLKKQVLKYLEDLNIQAIIMPCFTTPALKHNTSAKIGLATSYLYIWNVLNFPAGVVPVTEVRDDEQHYNNTKIKDKMTSVINEEMKGSAKLPVNVQIVTLPNKDELCLNLMKQIDDKFQFYKNRKLPL</sequence>
<evidence type="ECO:0000313" key="6">
    <source>
        <dbReference type="EMBL" id="EAR87110.2"/>
    </source>
</evidence>
<evidence type="ECO:0000256" key="2">
    <source>
        <dbReference type="ARBA" id="ARBA00022801"/>
    </source>
</evidence>
<dbReference type="STRING" id="312017.Q22PJ9"/>
<dbReference type="PROSITE" id="PS00571">
    <property type="entry name" value="AMIDASES"/>
    <property type="match status" value="1"/>
</dbReference>
<evidence type="ECO:0000256" key="3">
    <source>
        <dbReference type="PIRSR" id="PIRSR001221-1"/>
    </source>
</evidence>
<keyword evidence="7" id="KW-1185">Reference proteome</keyword>
<feature type="transmembrane region" description="Helical" evidence="4">
    <location>
        <begin position="23"/>
        <end position="42"/>
    </location>
</feature>
<evidence type="ECO:0000259" key="5">
    <source>
        <dbReference type="Pfam" id="PF01425"/>
    </source>
</evidence>
<keyword evidence="2 6" id="KW-0378">Hydrolase</keyword>
<reference evidence="7" key="1">
    <citation type="journal article" date="2006" name="PLoS Biol.">
        <title>Macronuclear genome sequence of the ciliate Tetrahymena thermophila, a model eukaryote.</title>
        <authorList>
            <person name="Eisen J.A."/>
            <person name="Coyne R.S."/>
            <person name="Wu M."/>
            <person name="Wu D."/>
            <person name="Thiagarajan M."/>
            <person name="Wortman J.R."/>
            <person name="Badger J.H."/>
            <person name="Ren Q."/>
            <person name="Amedeo P."/>
            <person name="Jones K.M."/>
            <person name="Tallon L.J."/>
            <person name="Delcher A.L."/>
            <person name="Salzberg S.L."/>
            <person name="Silva J.C."/>
            <person name="Haas B.J."/>
            <person name="Majoros W.H."/>
            <person name="Farzad M."/>
            <person name="Carlton J.M."/>
            <person name="Smith R.K. Jr."/>
            <person name="Garg J."/>
            <person name="Pearlman R.E."/>
            <person name="Karrer K.M."/>
            <person name="Sun L."/>
            <person name="Manning G."/>
            <person name="Elde N.C."/>
            <person name="Turkewitz A.P."/>
            <person name="Asai D.J."/>
            <person name="Wilkes D.E."/>
            <person name="Wang Y."/>
            <person name="Cai H."/>
            <person name="Collins K."/>
            <person name="Stewart B.A."/>
            <person name="Lee S.R."/>
            <person name="Wilamowska K."/>
            <person name="Weinberg Z."/>
            <person name="Ruzzo W.L."/>
            <person name="Wloga D."/>
            <person name="Gaertig J."/>
            <person name="Frankel J."/>
            <person name="Tsao C.-C."/>
            <person name="Gorovsky M.A."/>
            <person name="Keeling P.J."/>
            <person name="Waller R.F."/>
            <person name="Patron N.J."/>
            <person name="Cherry J.M."/>
            <person name="Stover N.A."/>
            <person name="Krieger C.J."/>
            <person name="del Toro C."/>
            <person name="Ryder H.F."/>
            <person name="Williamson S.C."/>
            <person name="Barbeau R.A."/>
            <person name="Hamilton E.P."/>
            <person name="Orias E."/>
        </authorList>
    </citation>
    <scope>NUCLEOTIDE SEQUENCE [LARGE SCALE GENOMIC DNA]</scope>
    <source>
        <strain evidence="7">SB210</strain>
    </source>
</reference>
<proteinExistence type="inferred from homology"/>
<evidence type="ECO:0000256" key="1">
    <source>
        <dbReference type="ARBA" id="ARBA00009199"/>
    </source>
</evidence>
<evidence type="ECO:0000256" key="4">
    <source>
        <dbReference type="SAM" id="Phobius"/>
    </source>
</evidence>
<dbReference type="Proteomes" id="UP000009168">
    <property type="component" value="Unassembled WGS sequence"/>
</dbReference>
<feature type="active site" description="Acyl-ester intermediate" evidence="3">
    <location>
        <position position="263"/>
    </location>
</feature>
<dbReference type="Pfam" id="PF01425">
    <property type="entry name" value="Amidase"/>
    <property type="match status" value="1"/>
</dbReference>
<dbReference type="KEGG" id="tet:TTHERM_00361450"/>
<dbReference type="SUPFAM" id="SSF75304">
    <property type="entry name" value="Amidase signature (AS) enzymes"/>
    <property type="match status" value="1"/>
</dbReference>
<keyword evidence="4" id="KW-1133">Transmembrane helix</keyword>
<name>Q22PJ9_TETTS</name>
<dbReference type="InterPro" id="IPR036928">
    <property type="entry name" value="AS_sf"/>
</dbReference>
<comment type="similarity">
    <text evidence="1">Belongs to the amidase family.</text>
</comment>
<accession>Q22PJ9</accession>
<dbReference type="GeneID" id="7832737"/>
<organism evidence="6 7">
    <name type="scientific">Tetrahymena thermophila (strain SB210)</name>
    <dbReference type="NCBI Taxonomy" id="312017"/>
    <lineage>
        <taxon>Eukaryota</taxon>
        <taxon>Sar</taxon>
        <taxon>Alveolata</taxon>
        <taxon>Ciliophora</taxon>
        <taxon>Intramacronucleata</taxon>
        <taxon>Oligohymenophorea</taxon>
        <taxon>Hymenostomatida</taxon>
        <taxon>Tetrahymenina</taxon>
        <taxon>Tetrahymenidae</taxon>
        <taxon>Tetrahymena</taxon>
    </lineage>
</organism>
<dbReference type="PIRSF" id="PIRSF001221">
    <property type="entry name" value="Amidase_fungi"/>
    <property type="match status" value="1"/>
</dbReference>
<dbReference type="AlphaFoldDB" id="Q22PJ9"/>
<feature type="domain" description="Amidase" evidence="5">
    <location>
        <begin position="107"/>
        <end position="593"/>
    </location>
</feature>
<protein>
    <submittedName>
        <fullName evidence="6">Fatty-acid amide hydrolase</fullName>
    </submittedName>
</protein>
<keyword evidence="4" id="KW-0472">Membrane</keyword>
<dbReference type="eggNOG" id="KOG1212">
    <property type="taxonomic scope" value="Eukaryota"/>
</dbReference>
<dbReference type="GO" id="GO:0017064">
    <property type="term" value="F:fatty acid amide hydrolase activity"/>
    <property type="evidence" value="ECO:0007669"/>
    <property type="project" value="TreeGrafter"/>
</dbReference>
<dbReference type="InterPro" id="IPR052096">
    <property type="entry name" value="Endocannabinoid_amidase"/>
</dbReference>
<dbReference type="PANTHER" id="PTHR45847:SF6">
    <property type="entry name" value="FATTY ACID AMIDE HYDROLASE"/>
    <property type="match status" value="1"/>
</dbReference>
<dbReference type="InParanoid" id="Q22PJ9"/>
<evidence type="ECO:0000313" key="7">
    <source>
        <dbReference type="Proteomes" id="UP000009168"/>
    </source>
</evidence>